<protein>
    <submittedName>
        <fullName evidence="7">Oligosaccharide flippase family protein</fullName>
    </submittedName>
</protein>
<evidence type="ECO:0000313" key="7">
    <source>
        <dbReference type="EMBL" id="NNG67958.1"/>
    </source>
</evidence>
<sequence length="470" mass="53863">MGSKYYLKAFFSFSIGTWLRGIISFISTPIITYLIIPAEFGRSAMFTMLIGIATSVVFLGTDQSFVRYFYEYPEEERNNLLWMCLLPSLSIATIVSIIMLIFGSKLSILLYDKPYPYINLLFALALYLVVFQRFNQLTIRMQKKGFIFSLIEVVNASAYTVFTIIYALFISRGFYAIVFGTMMGYTAALLVGIFFETKFWKFRKIKMSDIKKVVAYGLPFVPTFLVSWLFSSIDRISLKQYSTLTEIGLYSAAFKIVSAMSLIQIGFTNFWIPVAYERYELNSEDRRFFKRANEAISLVMFSFGFLVLAFKDIIFLLLAKTYRESAYIAPFLILNPIMYTISETTVVGINFKKKTYWHLVIAAFSALFNYLGNTILVPIYGARGAAISTGFAYVIFYLLRTMISEKLYRVGFDKIKITIEVILISFVALIGTFDKTMVLNIIAGLLGFVITLTIYRKKISQFRELIVKKG</sequence>
<feature type="transmembrane region" description="Helical" evidence="6">
    <location>
        <begin position="295"/>
        <end position="319"/>
    </location>
</feature>
<evidence type="ECO:0000256" key="3">
    <source>
        <dbReference type="ARBA" id="ARBA00022692"/>
    </source>
</evidence>
<feature type="transmembrane region" description="Helical" evidence="6">
    <location>
        <begin position="253"/>
        <end position="274"/>
    </location>
</feature>
<feature type="transmembrane region" description="Helical" evidence="6">
    <location>
        <begin position="115"/>
        <end position="134"/>
    </location>
</feature>
<name>A0A7Y2PN97_9THEO</name>
<accession>A0A7Y2PN97</accession>
<comment type="caution">
    <text evidence="7">The sequence shown here is derived from an EMBL/GenBank/DDBJ whole genome shotgun (WGS) entry which is preliminary data.</text>
</comment>
<dbReference type="Pfam" id="PF01943">
    <property type="entry name" value="Polysacc_synt"/>
    <property type="match status" value="1"/>
</dbReference>
<comment type="subcellular location">
    <subcellularLocation>
        <location evidence="1">Cell membrane</location>
        <topology evidence="1">Multi-pass membrane protein</topology>
    </subcellularLocation>
</comment>
<keyword evidence="4 6" id="KW-1133">Transmembrane helix</keyword>
<dbReference type="EMBL" id="JABEQB010000048">
    <property type="protein sequence ID" value="NNG67958.1"/>
    <property type="molecule type" value="Genomic_DNA"/>
</dbReference>
<dbReference type="AlphaFoldDB" id="A0A7Y2PN97"/>
<feature type="transmembrane region" description="Helical" evidence="6">
    <location>
        <begin position="325"/>
        <end position="349"/>
    </location>
</feature>
<evidence type="ECO:0000256" key="4">
    <source>
        <dbReference type="ARBA" id="ARBA00022989"/>
    </source>
</evidence>
<dbReference type="RefSeq" id="WP_170271665.1">
    <property type="nucleotide sequence ID" value="NZ_JABEQB010000048.1"/>
</dbReference>
<feature type="transmembrane region" description="Helical" evidence="6">
    <location>
        <begin position="356"/>
        <end position="379"/>
    </location>
</feature>
<evidence type="ECO:0000313" key="8">
    <source>
        <dbReference type="Proteomes" id="UP000529861"/>
    </source>
</evidence>
<dbReference type="PANTHER" id="PTHR30250:SF11">
    <property type="entry name" value="O-ANTIGEN TRANSPORTER-RELATED"/>
    <property type="match status" value="1"/>
</dbReference>
<gene>
    <name evidence="7" type="ORF">HKI81_12315</name>
</gene>
<proteinExistence type="predicted"/>
<feature type="transmembrane region" description="Helical" evidence="6">
    <location>
        <begin position="174"/>
        <end position="195"/>
    </location>
</feature>
<feature type="transmembrane region" description="Helical" evidence="6">
    <location>
        <begin position="215"/>
        <end position="233"/>
    </location>
</feature>
<dbReference type="Proteomes" id="UP000529861">
    <property type="component" value="Unassembled WGS sequence"/>
</dbReference>
<feature type="transmembrane region" description="Helical" evidence="6">
    <location>
        <begin position="12"/>
        <end position="36"/>
    </location>
</feature>
<evidence type="ECO:0000256" key="5">
    <source>
        <dbReference type="ARBA" id="ARBA00023136"/>
    </source>
</evidence>
<organism evidence="7 8">
    <name type="scientific">Caldanaerobacter subterraneus</name>
    <dbReference type="NCBI Taxonomy" id="911092"/>
    <lineage>
        <taxon>Bacteria</taxon>
        <taxon>Bacillati</taxon>
        <taxon>Bacillota</taxon>
        <taxon>Clostridia</taxon>
        <taxon>Thermoanaerobacterales</taxon>
        <taxon>Thermoanaerobacteraceae</taxon>
        <taxon>Caldanaerobacter</taxon>
    </lineage>
</organism>
<keyword evidence="5 6" id="KW-0472">Membrane</keyword>
<dbReference type="InterPro" id="IPR050833">
    <property type="entry name" value="Poly_Biosynth_Transport"/>
</dbReference>
<feature type="transmembrane region" description="Helical" evidence="6">
    <location>
        <begin position="385"/>
        <end position="403"/>
    </location>
</feature>
<dbReference type="GO" id="GO:0005886">
    <property type="term" value="C:plasma membrane"/>
    <property type="evidence" value="ECO:0007669"/>
    <property type="project" value="UniProtKB-SubCell"/>
</dbReference>
<keyword evidence="3 6" id="KW-0812">Transmembrane</keyword>
<evidence type="ECO:0000256" key="1">
    <source>
        <dbReference type="ARBA" id="ARBA00004651"/>
    </source>
</evidence>
<keyword evidence="2" id="KW-1003">Cell membrane</keyword>
<dbReference type="InterPro" id="IPR002797">
    <property type="entry name" value="Polysacc_synth"/>
</dbReference>
<reference evidence="7 8" key="1">
    <citation type="submission" date="2020-04" db="EMBL/GenBank/DDBJ databases">
        <title>Draft genome sequence of Caldanaerobacter sunterraneus. strain 1523vc isolated from Griffin hot spring, Kamchatka, Russia.</title>
        <authorList>
            <person name="Toshchakov S.V."/>
            <person name="Podosokorskaya O.A."/>
            <person name="Kublanov I.V."/>
            <person name="Korzhenkov A."/>
            <person name="Patrushev M.V."/>
        </authorList>
    </citation>
    <scope>NUCLEOTIDE SEQUENCE [LARGE SCALE GENOMIC DNA]</scope>
    <source>
        <strain evidence="7 8">1523vc</strain>
    </source>
</reference>
<feature type="transmembrane region" description="Helical" evidence="6">
    <location>
        <begin position="415"/>
        <end position="431"/>
    </location>
</feature>
<dbReference type="PANTHER" id="PTHR30250">
    <property type="entry name" value="PST FAMILY PREDICTED COLANIC ACID TRANSPORTER"/>
    <property type="match status" value="1"/>
</dbReference>
<feature type="transmembrane region" description="Helical" evidence="6">
    <location>
        <begin position="80"/>
        <end position="103"/>
    </location>
</feature>
<feature type="transmembrane region" description="Helical" evidence="6">
    <location>
        <begin position="42"/>
        <end position="60"/>
    </location>
</feature>
<evidence type="ECO:0000256" key="6">
    <source>
        <dbReference type="SAM" id="Phobius"/>
    </source>
</evidence>
<feature type="transmembrane region" description="Helical" evidence="6">
    <location>
        <begin position="437"/>
        <end position="455"/>
    </location>
</feature>
<evidence type="ECO:0000256" key="2">
    <source>
        <dbReference type="ARBA" id="ARBA00022475"/>
    </source>
</evidence>
<feature type="transmembrane region" description="Helical" evidence="6">
    <location>
        <begin position="146"/>
        <end position="168"/>
    </location>
</feature>